<comment type="caution">
    <text evidence="1">The sequence shown here is derived from an EMBL/GenBank/DDBJ whole genome shotgun (WGS) entry which is preliminary data.</text>
</comment>
<reference evidence="1 2" key="1">
    <citation type="journal article" date="2022" name="Hortic Res">
        <title>A haplotype resolved chromosomal level avocado genome allows analysis of novel avocado genes.</title>
        <authorList>
            <person name="Nath O."/>
            <person name="Fletcher S.J."/>
            <person name="Hayward A."/>
            <person name="Shaw L.M."/>
            <person name="Masouleh A.K."/>
            <person name="Furtado A."/>
            <person name="Henry R.J."/>
            <person name="Mitter N."/>
        </authorList>
    </citation>
    <scope>NUCLEOTIDE SEQUENCE [LARGE SCALE GENOMIC DNA]</scope>
    <source>
        <strain evidence="2">cv. Hass</strain>
    </source>
</reference>
<sequence>MDPFCWEPFSGKKALTKSTVEGLYAKNKYTYTSSVVFLGYAGSSIPSFSLQFLRFVYTLFGGKFGKLRSLDRRLFCASVAWVKGLGRKECV</sequence>
<proteinExistence type="predicted"/>
<dbReference type="Proteomes" id="UP001234297">
    <property type="component" value="Chromosome 3"/>
</dbReference>
<accession>A0ACC2LN95</accession>
<protein>
    <submittedName>
        <fullName evidence="1">Uncharacterized protein</fullName>
    </submittedName>
</protein>
<gene>
    <name evidence="1" type="ORF">MRB53_008773</name>
</gene>
<evidence type="ECO:0000313" key="1">
    <source>
        <dbReference type="EMBL" id="KAJ8634506.1"/>
    </source>
</evidence>
<evidence type="ECO:0000313" key="2">
    <source>
        <dbReference type="Proteomes" id="UP001234297"/>
    </source>
</evidence>
<name>A0ACC2LN95_PERAE</name>
<organism evidence="1 2">
    <name type="scientific">Persea americana</name>
    <name type="common">Avocado</name>
    <dbReference type="NCBI Taxonomy" id="3435"/>
    <lineage>
        <taxon>Eukaryota</taxon>
        <taxon>Viridiplantae</taxon>
        <taxon>Streptophyta</taxon>
        <taxon>Embryophyta</taxon>
        <taxon>Tracheophyta</taxon>
        <taxon>Spermatophyta</taxon>
        <taxon>Magnoliopsida</taxon>
        <taxon>Magnoliidae</taxon>
        <taxon>Laurales</taxon>
        <taxon>Lauraceae</taxon>
        <taxon>Persea</taxon>
    </lineage>
</organism>
<keyword evidence="2" id="KW-1185">Reference proteome</keyword>
<dbReference type="EMBL" id="CM056811">
    <property type="protein sequence ID" value="KAJ8634506.1"/>
    <property type="molecule type" value="Genomic_DNA"/>
</dbReference>